<comment type="caution">
    <text evidence="2">The sequence shown here is derived from an EMBL/GenBank/DDBJ whole genome shotgun (WGS) entry which is preliminary data.</text>
</comment>
<evidence type="ECO:0000313" key="2">
    <source>
        <dbReference type="EMBL" id="RGR64590.1"/>
    </source>
</evidence>
<accession>A0A412FBH5</accession>
<dbReference type="Pfam" id="PF00498">
    <property type="entry name" value="FHA"/>
    <property type="match status" value="1"/>
</dbReference>
<dbReference type="PROSITE" id="PS50006">
    <property type="entry name" value="FHA_DOMAIN"/>
    <property type="match status" value="1"/>
</dbReference>
<reference evidence="2 3" key="1">
    <citation type="submission" date="2018-08" db="EMBL/GenBank/DDBJ databases">
        <title>A genome reference for cultivated species of the human gut microbiota.</title>
        <authorList>
            <person name="Zou Y."/>
            <person name="Xue W."/>
            <person name="Luo G."/>
        </authorList>
    </citation>
    <scope>NUCLEOTIDE SEQUENCE [LARGE SCALE GENOMIC DNA]</scope>
    <source>
        <strain evidence="2 3">AF24-4</strain>
    </source>
</reference>
<evidence type="ECO:0000259" key="1">
    <source>
        <dbReference type="PROSITE" id="PS50006"/>
    </source>
</evidence>
<dbReference type="AlphaFoldDB" id="A0A412FBH5"/>
<organism evidence="2 3">
    <name type="scientific">Roseburia inulinivorans</name>
    <dbReference type="NCBI Taxonomy" id="360807"/>
    <lineage>
        <taxon>Bacteria</taxon>
        <taxon>Bacillati</taxon>
        <taxon>Bacillota</taxon>
        <taxon>Clostridia</taxon>
        <taxon>Lachnospirales</taxon>
        <taxon>Lachnospiraceae</taxon>
        <taxon>Roseburia</taxon>
    </lineage>
</organism>
<dbReference type="PANTHER" id="PTHR23308">
    <property type="entry name" value="NUCLEAR INHIBITOR OF PROTEIN PHOSPHATASE-1"/>
    <property type="match status" value="1"/>
</dbReference>
<protein>
    <submittedName>
        <fullName evidence="2">FHA domain-containing protein</fullName>
    </submittedName>
</protein>
<dbReference type="SMART" id="SM00240">
    <property type="entry name" value="FHA"/>
    <property type="match status" value="1"/>
</dbReference>
<dbReference type="CDD" id="cd00060">
    <property type="entry name" value="FHA"/>
    <property type="match status" value="1"/>
</dbReference>
<dbReference type="Gene3D" id="2.60.200.20">
    <property type="match status" value="1"/>
</dbReference>
<gene>
    <name evidence="2" type="ORF">DWY29_15730</name>
</gene>
<dbReference type="InterPro" id="IPR000253">
    <property type="entry name" value="FHA_dom"/>
</dbReference>
<feature type="domain" description="FHA" evidence="1">
    <location>
        <begin position="132"/>
        <end position="183"/>
    </location>
</feature>
<dbReference type="Proteomes" id="UP000285820">
    <property type="component" value="Unassembled WGS sequence"/>
</dbReference>
<sequence>MLQIENLGFLNMACIDNRLSHIFVEPGTQNVKIIYLPVNLAGVHKNKNEFDNEIKAQLVQKIEQTQAADHPQIRQIMDALGEGTLKLHDVSVRIQSEKTEVQRNMIEKPLTNQISIQSMNGQFHFDIQENEFLIGKSREKVQGVITGNSAVSRVHCKIVRKNGNFYVVDMESSNGTYVNGKKIKPGVPEPIFEGCQLRIANAEFIVRG</sequence>
<dbReference type="InterPro" id="IPR050923">
    <property type="entry name" value="Cell_Proc_Reg/RNA_Proc"/>
</dbReference>
<evidence type="ECO:0000313" key="3">
    <source>
        <dbReference type="Proteomes" id="UP000285820"/>
    </source>
</evidence>
<proteinExistence type="predicted"/>
<dbReference type="EMBL" id="QRUN01000038">
    <property type="protein sequence ID" value="RGR64590.1"/>
    <property type="molecule type" value="Genomic_DNA"/>
</dbReference>
<name>A0A412FBH5_9FIRM</name>
<dbReference type="InterPro" id="IPR008984">
    <property type="entry name" value="SMAD_FHA_dom_sf"/>
</dbReference>
<dbReference type="SUPFAM" id="SSF49879">
    <property type="entry name" value="SMAD/FHA domain"/>
    <property type="match status" value="1"/>
</dbReference>